<dbReference type="PROSITE" id="PS51257">
    <property type="entry name" value="PROKAR_LIPOPROTEIN"/>
    <property type="match status" value="1"/>
</dbReference>
<feature type="chain" id="PRO_5013042399" evidence="1">
    <location>
        <begin position="20"/>
        <end position="339"/>
    </location>
</feature>
<evidence type="ECO:0000313" key="2">
    <source>
        <dbReference type="EMBL" id="SHJ98886.1"/>
    </source>
</evidence>
<dbReference type="RefSeq" id="WP_072995674.1">
    <property type="nucleotide sequence ID" value="NZ_FQYU01000015.1"/>
</dbReference>
<reference evidence="3" key="1">
    <citation type="submission" date="2016-11" db="EMBL/GenBank/DDBJ databases">
        <authorList>
            <person name="Varghese N."/>
            <person name="Submissions S."/>
        </authorList>
    </citation>
    <scope>NUCLEOTIDE SEQUENCE [LARGE SCALE GENOMIC DNA]</scope>
    <source>
        <strain evidence="3">DSM 19858</strain>
    </source>
</reference>
<protein>
    <submittedName>
        <fullName evidence="2">Uncharacterized protein</fullName>
    </submittedName>
</protein>
<evidence type="ECO:0000256" key="1">
    <source>
        <dbReference type="SAM" id="SignalP"/>
    </source>
</evidence>
<organism evidence="2 3">
    <name type="scientific">Pseudozobellia thermophila</name>
    <dbReference type="NCBI Taxonomy" id="192903"/>
    <lineage>
        <taxon>Bacteria</taxon>
        <taxon>Pseudomonadati</taxon>
        <taxon>Bacteroidota</taxon>
        <taxon>Flavobacteriia</taxon>
        <taxon>Flavobacteriales</taxon>
        <taxon>Flavobacteriaceae</taxon>
        <taxon>Pseudozobellia</taxon>
    </lineage>
</organism>
<gene>
    <name evidence="2" type="ORF">SAMN04488513_11536</name>
</gene>
<keyword evidence="1" id="KW-0732">Signal</keyword>
<sequence>MKILTNALLVSLLFMVSCAENKSKGKSDLSANASKNITYKGTASITQGLAKTITEDIYTCERGRKTDVGEIVSTDGKKWTVPAETHYTDDSFPFATDLHNECEGKNYATTEEALSHFDASNTVEIDTDGELYTAYIFADNYFEMYVNGVPVGKDKVPFTQFNSSVVKFKVQKPFTIAMKLVDWEEHLGVGCEANRGKSFHAGDGGMVAVIKNEKNETVAVTDENWKAQTFYTAPITDLACVSEEGAYRYSKNCDTNGGQDGSQFYALHWELPKDWMKAGFDASNWPNATTYTNRTIGVDNKPAYTNFTDIFDDKDHDAQFIWSTNVVLDNEVLVRYTVK</sequence>
<dbReference type="Proteomes" id="UP000184543">
    <property type="component" value="Unassembled WGS sequence"/>
</dbReference>
<proteinExistence type="predicted"/>
<name>A0A1M6NT62_9FLAO</name>
<dbReference type="STRING" id="192903.SAMN04488513_11536"/>
<evidence type="ECO:0000313" key="3">
    <source>
        <dbReference type="Proteomes" id="UP000184543"/>
    </source>
</evidence>
<dbReference type="AlphaFoldDB" id="A0A1M6NT62"/>
<dbReference type="EMBL" id="FQYU01000015">
    <property type="protein sequence ID" value="SHJ98886.1"/>
    <property type="molecule type" value="Genomic_DNA"/>
</dbReference>
<feature type="signal peptide" evidence="1">
    <location>
        <begin position="1"/>
        <end position="19"/>
    </location>
</feature>
<keyword evidence="3" id="KW-1185">Reference proteome</keyword>
<accession>A0A1M6NT62</accession>
<dbReference type="Gene3D" id="2.60.120.260">
    <property type="entry name" value="Galactose-binding domain-like"/>
    <property type="match status" value="1"/>
</dbReference>